<keyword evidence="5" id="KW-1185">Reference proteome</keyword>
<dbReference type="Proteomes" id="UP000494040">
    <property type="component" value="Unassembled WGS sequence"/>
</dbReference>
<dbReference type="RefSeq" id="XP_014240601.1">
    <property type="nucleotide sequence ID" value="XM_014385115.1"/>
</dbReference>
<dbReference type="NCBIfam" id="TIGR02348">
    <property type="entry name" value="GroEL"/>
    <property type="match status" value="1"/>
</dbReference>
<dbReference type="NCBIfam" id="NF009489">
    <property type="entry name" value="PRK12851.1"/>
    <property type="match status" value="1"/>
</dbReference>
<organism evidence="4 5">
    <name type="scientific">Cimex lectularius</name>
    <name type="common">Bed bug</name>
    <name type="synonym">Acanthia lectularia</name>
    <dbReference type="NCBI Taxonomy" id="79782"/>
    <lineage>
        <taxon>Eukaryota</taxon>
        <taxon>Metazoa</taxon>
        <taxon>Ecdysozoa</taxon>
        <taxon>Arthropoda</taxon>
        <taxon>Hexapoda</taxon>
        <taxon>Insecta</taxon>
        <taxon>Pterygota</taxon>
        <taxon>Neoptera</taxon>
        <taxon>Paraneoptera</taxon>
        <taxon>Hemiptera</taxon>
        <taxon>Heteroptera</taxon>
        <taxon>Panheteroptera</taxon>
        <taxon>Cimicomorpha</taxon>
        <taxon>Cimicidae</taxon>
        <taxon>Cimex</taxon>
    </lineage>
</organism>
<evidence type="ECO:0000256" key="1">
    <source>
        <dbReference type="ARBA" id="ARBA00006607"/>
    </source>
</evidence>
<dbReference type="GO" id="GO:0042026">
    <property type="term" value="P:protein refolding"/>
    <property type="evidence" value="ECO:0007669"/>
    <property type="project" value="InterPro"/>
</dbReference>
<dbReference type="SUPFAM" id="SSF48592">
    <property type="entry name" value="GroEL equatorial domain-like"/>
    <property type="match status" value="1"/>
</dbReference>
<dbReference type="GO" id="GO:0140662">
    <property type="term" value="F:ATP-dependent protein folding chaperone"/>
    <property type="evidence" value="ECO:0007669"/>
    <property type="project" value="InterPro"/>
</dbReference>
<dbReference type="InterPro" id="IPR027409">
    <property type="entry name" value="GroEL-like_apical_dom_sf"/>
</dbReference>
<dbReference type="InterPro" id="IPR027413">
    <property type="entry name" value="GROEL-like_equatorial_sf"/>
</dbReference>
<dbReference type="NCBIfam" id="NF009488">
    <property type="entry name" value="PRK12850.1"/>
    <property type="match status" value="1"/>
</dbReference>
<dbReference type="SUPFAM" id="SSF54849">
    <property type="entry name" value="GroEL-intermediate domain like"/>
    <property type="match status" value="1"/>
</dbReference>
<dbReference type="EnsemblMetazoa" id="XM_014385115.1">
    <property type="protein sequence ID" value="XP_014240601.1"/>
    <property type="gene ID" value="LOC106661601"/>
</dbReference>
<dbReference type="InterPro" id="IPR001844">
    <property type="entry name" value="Cpn60/GroEL"/>
</dbReference>
<sequence length="567" mass="61400">MLRLINSKNSFAHHGLCLFKGIERNIQQGIFQQRFYAKDVKFRTEAKTLLLSGVDKITDAVSVTLGPKGRNVILQGPWTPRVTKDGVTVAKSIELSDPYENLGVKIIKDVAKNTNRKAGDGTTTATVLARAIAKEGFESIQKGANPIEIRKGIMMGAEVARDHLSAISKRIESVEDYEHVATISANGDREIGQLIAKALKNVGKEGVITVKEGKKLKDEIEMIKGLKLDSGYVSAAFVNTKAGDKVKFENCLIFLCDSKVSSPKALIPVLDLAVVKKKPLLLVAEDFEQQVLFLLILNNKLNRGLKVVAVKSPGVGNFKKDTLSDLACVTGGKVFGDESCDKNMKAVDFSFFGTAGEVIVSKEETLVLKGKGKQTEINERAEQIREMLNEAPNNLEKERLKERLARLLNSIAIIHIGGGSDVEVTERKDRVEDALQATRAALEEGIVPGGGVALLACVDKVKTIEPENEDQKIGLKILVNALKSPCMTIAENAGVNAGAVVEKLLKMPPNFGYDAMKDEYVNMIDAGIIDPAKVVKTALYDAAVVASLLTTTDAAVTFVFDGDEIVL</sequence>
<dbReference type="PRINTS" id="PR00298">
    <property type="entry name" value="CHAPERONIN60"/>
</dbReference>
<dbReference type="OMA" id="LKDQHMN"/>
<dbReference type="PANTHER" id="PTHR45633">
    <property type="entry name" value="60 KDA HEAT SHOCK PROTEIN, MITOCHONDRIAL"/>
    <property type="match status" value="1"/>
</dbReference>
<dbReference type="CDD" id="cd03344">
    <property type="entry name" value="GroEL"/>
    <property type="match status" value="1"/>
</dbReference>
<evidence type="ECO:0000256" key="3">
    <source>
        <dbReference type="RuleBase" id="RU000418"/>
    </source>
</evidence>
<evidence type="ECO:0000313" key="4">
    <source>
        <dbReference type="EnsemblMetazoa" id="XP_014240601.1"/>
    </source>
</evidence>
<evidence type="ECO:0008006" key="6">
    <source>
        <dbReference type="Google" id="ProtNLM"/>
    </source>
</evidence>
<name>A0A8I6RB56_CIMLE</name>
<dbReference type="InterPro" id="IPR002423">
    <property type="entry name" value="Cpn60/GroEL/TCP-1"/>
</dbReference>
<dbReference type="Pfam" id="PF00118">
    <property type="entry name" value="Cpn60_TCP1"/>
    <property type="match status" value="1"/>
</dbReference>
<dbReference type="KEGG" id="clec:106661601"/>
<dbReference type="Gene3D" id="3.50.7.10">
    <property type="entry name" value="GroEL"/>
    <property type="match status" value="1"/>
</dbReference>
<keyword evidence="2" id="KW-0143">Chaperone</keyword>
<reference evidence="4" key="1">
    <citation type="submission" date="2022-01" db="UniProtKB">
        <authorList>
            <consortium name="EnsemblMetazoa"/>
        </authorList>
    </citation>
    <scope>IDENTIFICATION</scope>
</reference>
<dbReference type="OrthoDB" id="1733909at2759"/>
<evidence type="ECO:0000256" key="2">
    <source>
        <dbReference type="ARBA" id="ARBA00023186"/>
    </source>
</evidence>
<dbReference type="AlphaFoldDB" id="A0A8I6RB56"/>
<dbReference type="Gene3D" id="1.10.560.10">
    <property type="entry name" value="GroEL-like equatorial domain"/>
    <property type="match status" value="1"/>
</dbReference>
<evidence type="ECO:0000313" key="5">
    <source>
        <dbReference type="Proteomes" id="UP000494040"/>
    </source>
</evidence>
<dbReference type="FunFam" id="3.50.7.10:FF:000001">
    <property type="entry name" value="60 kDa chaperonin"/>
    <property type="match status" value="1"/>
</dbReference>
<dbReference type="NCBIfam" id="NF000592">
    <property type="entry name" value="PRK00013.1"/>
    <property type="match status" value="1"/>
</dbReference>
<protein>
    <recommendedName>
        <fullName evidence="6">Heat shock protein 60</fullName>
    </recommendedName>
</protein>
<dbReference type="GeneID" id="106661601"/>
<dbReference type="Gene3D" id="3.30.260.10">
    <property type="entry name" value="TCP-1-like chaperonin intermediate domain"/>
    <property type="match status" value="1"/>
</dbReference>
<accession>A0A8I6RB56</accession>
<dbReference type="GO" id="GO:0005524">
    <property type="term" value="F:ATP binding"/>
    <property type="evidence" value="ECO:0007669"/>
    <property type="project" value="InterPro"/>
</dbReference>
<dbReference type="InterPro" id="IPR027410">
    <property type="entry name" value="TCP-1-like_intermed_sf"/>
</dbReference>
<dbReference type="NCBIfam" id="NF009487">
    <property type="entry name" value="PRK12849.1"/>
    <property type="match status" value="1"/>
</dbReference>
<comment type="similarity">
    <text evidence="1 3">Belongs to the chaperonin (HSP60) family.</text>
</comment>
<proteinExistence type="inferred from homology"/>
<dbReference type="SUPFAM" id="SSF52029">
    <property type="entry name" value="GroEL apical domain-like"/>
    <property type="match status" value="1"/>
</dbReference>